<keyword evidence="3" id="KW-1185">Reference proteome</keyword>
<evidence type="ECO:0000313" key="2">
    <source>
        <dbReference type="EMBL" id="QSW89220.1"/>
    </source>
</evidence>
<dbReference type="Gene3D" id="3.30.750.44">
    <property type="match status" value="1"/>
</dbReference>
<dbReference type="Proteomes" id="UP000663440">
    <property type="component" value="Chromosome"/>
</dbReference>
<sequence length="370" mass="42318">MKIFSYLILLIFTVNITNAQNLVSYPKDTTISKPELNFEVLWHTFEDNYAFFKLRNIDWHATYQKYRPLINVNTSDDSLYTVFSQMLAPFNDNHINVIVPGIKQFKSVKPSQFVKEFPTDSLRTKFWQMVNSSLSQKKFAALQYAGPEFNHVPLFAYSFSNGIGYLRFNRCFVNQDSDNVPDAVVAGKLLDTLFASFKDVKSIIVDVRDNIGGNDEFAYEVAGRFTASKVIGMHKKTRIRKGGYEDFGQLETWYTEPKGVFQFTKPVVVLTNDKTVSAGDLFASIMRELPNVKIVGSNTRGIYSNMYGFTLPNGWLISLSNERYYDNKMICYEGIGAPVDIYVLNTQNDLLNRNDPVLDTAIKELLKLRN</sequence>
<dbReference type="Pfam" id="PF03572">
    <property type="entry name" value="Peptidase_S41"/>
    <property type="match status" value="1"/>
</dbReference>
<dbReference type="PANTHER" id="PTHR11261:SF3">
    <property type="entry name" value="RETINOL-BINDING PROTEIN 3"/>
    <property type="match status" value="1"/>
</dbReference>
<dbReference type="EMBL" id="CP071448">
    <property type="protein sequence ID" value="QSW89220.1"/>
    <property type="molecule type" value="Genomic_DNA"/>
</dbReference>
<dbReference type="SUPFAM" id="SSF52096">
    <property type="entry name" value="ClpP/crotonase"/>
    <property type="match status" value="1"/>
</dbReference>
<evidence type="ECO:0000259" key="1">
    <source>
        <dbReference type="SMART" id="SM00245"/>
    </source>
</evidence>
<organism evidence="2 3">
    <name type="scientific">Flavobacterium endoglycinae</name>
    <dbReference type="NCBI Taxonomy" id="2816357"/>
    <lineage>
        <taxon>Bacteria</taxon>
        <taxon>Pseudomonadati</taxon>
        <taxon>Bacteroidota</taxon>
        <taxon>Flavobacteriia</taxon>
        <taxon>Flavobacteriales</taxon>
        <taxon>Flavobacteriaceae</taxon>
        <taxon>Flavobacterium</taxon>
    </lineage>
</organism>
<dbReference type="CDD" id="cd07563">
    <property type="entry name" value="Peptidase_S41_IRBP"/>
    <property type="match status" value="1"/>
</dbReference>
<dbReference type="Pfam" id="PF14684">
    <property type="entry name" value="Tricorn_C1"/>
    <property type="match status" value="1"/>
</dbReference>
<proteinExistence type="predicted"/>
<evidence type="ECO:0000313" key="3">
    <source>
        <dbReference type="Proteomes" id="UP000663440"/>
    </source>
</evidence>
<gene>
    <name evidence="2" type="ORF">J0383_00040</name>
</gene>
<accession>A0ABX7QDW2</accession>
<dbReference type="SMART" id="SM00245">
    <property type="entry name" value="TSPc"/>
    <property type="match status" value="1"/>
</dbReference>
<dbReference type="Gene3D" id="3.90.226.10">
    <property type="entry name" value="2-enoyl-CoA Hydratase, Chain A, domain 1"/>
    <property type="match status" value="1"/>
</dbReference>
<dbReference type="PANTHER" id="PTHR11261">
    <property type="entry name" value="INTERPHOTORECEPTOR RETINOID-BINDING PROTEIN"/>
    <property type="match status" value="1"/>
</dbReference>
<reference evidence="2 3" key="1">
    <citation type="submission" date="2021-03" db="EMBL/GenBank/DDBJ databases">
        <title>Flavobacterium kribbensis sp. nov, an endophytic bacteria, isolated from soybean.</title>
        <authorList>
            <person name="Lee J."/>
            <person name="Seo J."/>
        </authorList>
    </citation>
    <scope>NUCLEOTIDE SEQUENCE [LARGE SCALE GENOMIC DNA]</scope>
    <source>
        <strain evidence="2 3">BB8</strain>
    </source>
</reference>
<dbReference type="InterPro" id="IPR028204">
    <property type="entry name" value="Tricorn_C1"/>
</dbReference>
<name>A0ABX7QDW2_9FLAO</name>
<protein>
    <submittedName>
        <fullName evidence="2">S41 family peptidase</fullName>
    </submittedName>
</protein>
<dbReference type="RefSeq" id="WP_207296414.1">
    <property type="nucleotide sequence ID" value="NZ_CP071448.1"/>
</dbReference>
<dbReference type="InterPro" id="IPR029045">
    <property type="entry name" value="ClpP/crotonase-like_dom_sf"/>
</dbReference>
<feature type="domain" description="Tail specific protease" evidence="1">
    <location>
        <begin position="135"/>
        <end position="344"/>
    </location>
</feature>
<dbReference type="InterPro" id="IPR005151">
    <property type="entry name" value="Tail-specific_protease"/>
</dbReference>